<dbReference type="Proteomes" id="UP000268033">
    <property type="component" value="Unassembled WGS sequence"/>
</dbReference>
<dbReference type="STRING" id="584787.GCA_001247655_03467"/>
<organism evidence="2 3">
    <name type="scientific">Gallaecimonas pentaromativorans</name>
    <dbReference type="NCBI Taxonomy" id="584787"/>
    <lineage>
        <taxon>Bacteria</taxon>
        <taxon>Pseudomonadati</taxon>
        <taxon>Pseudomonadota</taxon>
        <taxon>Gammaproteobacteria</taxon>
        <taxon>Enterobacterales</taxon>
        <taxon>Gallaecimonadaceae</taxon>
        <taxon>Gallaecimonas</taxon>
    </lineage>
</organism>
<dbReference type="InterPro" id="IPR011652">
    <property type="entry name" value="MORN_2"/>
</dbReference>
<dbReference type="AlphaFoldDB" id="A0A3N1P5H7"/>
<dbReference type="Gene3D" id="2.20.110.10">
    <property type="entry name" value="Histone H3 K4-specific methyltransferase SET7/9 N-terminal domain"/>
    <property type="match status" value="1"/>
</dbReference>
<feature type="chain" id="PRO_5018265824" evidence="1">
    <location>
        <begin position="22"/>
        <end position="233"/>
    </location>
</feature>
<accession>A0A3N1P5H7</accession>
<dbReference type="EMBL" id="RJUL01000011">
    <property type="protein sequence ID" value="ROQ21960.1"/>
    <property type="molecule type" value="Genomic_DNA"/>
</dbReference>
<comment type="caution">
    <text evidence="2">The sequence shown here is derived from an EMBL/GenBank/DDBJ whole genome shotgun (WGS) entry which is preliminary data.</text>
</comment>
<dbReference type="SUPFAM" id="SSF82185">
    <property type="entry name" value="Histone H3 K4-specific methyltransferase SET7/9 N-terminal domain"/>
    <property type="match status" value="2"/>
</dbReference>
<keyword evidence="3" id="KW-1185">Reference proteome</keyword>
<protein>
    <submittedName>
        <fullName evidence="2">Antitoxin component YwqK of YwqJK toxin-antitoxin module</fullName>
    </submittedName>
</protein>
<reference evidence="2 3" key="1">
    <citation type="submission" date="2018-11" db="EMBL/GenBank/DDBJ databases">
        <title>Genomic Encyclopedia of Type Strains, Phase IV (KMG-IV): sequencing the most valuable type-strain genomes for metagenomic binning, comparative biology and taxonomic classification.</title>
        <authorList>
            <person name="Goeker M."/>
        </authorList>
    </citation>
    <scope>NUCLEOTIDE SEQUENCE [LARGE SCALE GENOMIC DNA]</scope>
    <source>
        <strain evidence="2 3">DSM 21945</strain>
    </source>
</reference>
<dbReference type="RefSeq" id="WP_123422465.1">
    <property type="nucleotide sequence ID" value="NZ_RJUL01000011.1"/>
</dbReference>
<evidence type="ECO:0000313" key="2">
    <source>
        <dbReference type="EMBL" id="ROQ21960.1"/>
    </source>
</evidence>
<evidence type="ECO:0000256" key="1">
    <source>
        <dbReference type="SAM" id="SignalP"/>
    </source>
</evidence>
<dbReference type="Pfam" id="PF07661">
    <property type="entry name" value="MORN_2"/>
    <property type="match status" value="6"/>
</dbReference>
<name>A0A3N1P5H7_9GAMM</name>
<dbReference type="Gene3D" id="3.90.930.1">
    <property type="match status" value="1"/>
</dbReference>
<sequence length="233" mass="26095">MKANNLLAIAALLLGSAPVLASDYQLGAPTYANGKETTYYPGGQVKAVVAVSGNKHHRDGEALAYYPDGKLLSKGQYRKNKPFGPYTQYFENGKVRLSASYDKKGKMAGPVEEYYDNGQLKMATTYDNGHARSTKEVHYYPSGEVLSRLERNSHGRKTGMRVDYFKNGKVSQEIPYKSSSREGTRKIYNDQGQLITKVEYKKDKPLYAVIYQDGKEVKKITDAKGLHPYLLKD</sequence>
<keyword evidence="1" id="KW-0732">Signal</keyword>
<feature type="signal peptide" evidence="1">
    <location>
        <begin position="1"/>
        <end position="21"/>
    </location>
</feature>
<gene>
    <name evidence="2" type="ORF">EDC28_11162</name>
</gene>
<evidence type="ECO:0000313" key="3">
    <source>
        <dbReference type="Proteomes" id="UP000268033"/>
    </source>
</evidence>
<proteinExistence type="predicted"/>